<dbReference type="EMBL" id="FOHN01000008">
    <property type="protein sequence ID" value="SET09142.1"/>
    <property type="molecule type" value="Genomic_DNA"/>
</dbReference>
<dbReference type="PANTHER" id="PTHR46066">
    <property type="entry name" value="CHITINASE DOMAIN-CONTAINING PROTEIN 1 FAMILY MEMBER"/>
    <property type="match status" value="1"/>
</dbReference>
<dbReference type="AlphaFoldDB" id="A0A1I0BPY9"/>
<dbReference type="STRING" id="29364.SAMN04487772_10847"/>
<dbReference type="InterPro" id="IPR029070">
    <property type="entry name" value="Chitinase_insertion_sf"/>
</dbReference>
<dbReference type="SUPFAM" id="SSF51445">
    <property type="entry name" value="(Trans)glycosidases"/>
    <property type="match status" value="1"/>
</dbReference>
<organism evidence="2 3">
    <name type="scientific">[Clostridium] polysaccharolyticum</name>
    <dbReference type="NCBI Taxonomy" id="29364"/>
    <lineage>
        <taxon>Bacteria</taxon>
        <taxon>Bacillati</taxon>
        <taxon>Bacillota</taxon>
        <taxon>Clostridia</taxon>
        <taxon>Lachnospirales</taxon>
        <taxon>Lachnospiraceae</taxon>
    </lineage>
</organism>
<dbReference type="RefSeq" id="WP_092477528.1">
    <property type="nucleotide sequence ID" value="NZ_FOHN01000008.1"/>
</dbReference>
<keyword evidence="3" id="KW-1185">Reference proteome</keyword>
<evidence type="ECO:0000259" key="1">
    <source>
        <dbReference type="PROSITE" id="PS51910"/>
    </source>
</evidence>
<dbReference type="PANTHER" id="PTHR46066:SF2">
    <property type="entry name" value="CHITINASE DOMAIN-CONTAINING PROTEIN 1"/>
    <property type="match status" value="1"/>
</dbReference>
<dbReference type="GO" id="GO:0008061">
    <property type="term" value="F:chitin binding"/>
    <property type="evidence" value="ECO:0007669"/>
    <property type="project" value="InterPro"/>
</dbReference>
<dbReference type="OrthoDB" id="9775889at2"/>
<proteinExistence type="predicted"/>
<dbReference type="Gene3D" id="3.20.20.80">
    <property type="entry name" value="Glycosidases"/>
    <property type="match status" value="1"/>
</dbReference>
<evidence type="ECO:0000313" key="2">
    <source>
        <dbReference type="EMBL" id="SET09142.1"/>
    </source>
</evidence>
<dbReference type="InterPro" id="IPR011583">
    <property type="entry name" value="Chitinase_II/V-like_cat"/>
</dbReference>
<name>A0A1I0BPY9_9FIRM</name>
<dbReference type="SUPFAM" id="SSF55383">
    <property type="entry name" value="Copper amine oxidase, domain N"/>
    <property type="match status" value="1"/>
</dbReference>
<reference evidence="2 3" key="1">
    <citation type="submission" date="2016-10" db="EMBL/GenBank/DDBJ databases">
        <authorList>
            <person name="de Groot N.N."/>
        </authorList>
    </citation>
    <scope>NUCLEOTIDE SEQUENCE [LARGE SCALE GENOMIC DNA]</scope>
    <source>
        <strain evidence="2 3">DSM 1801</strain>
    </source>
</reference>
<dbReference type="Gene3D" id="3.10.50.10">
    <property type="match status" value="1"/>
</dbReference>
<dbReference type="GO" id="GO:0005975">
    <property type="term" value="P:carbohydrate metabolic process"/>
    <property type="evidence" value="ECO:0007669"/>
    <property type="project" value="InterPro"/>
</dbReference>
<evidence type="ECO:0000313" key="3">
    <source>
        <dbReference type="Proteomes" id="UP000199800"/>
    </source>
</evidence>
<dbReference type="InterPro" id="IPR001223">
    <property type="entry name" value="Glyco_hydro18_cat"/>
</dbReference>
<dbReference type="InterPro" id="IPR036582">
    <property type="entry name" value="Mao_N_sf"/>
</dbReference>
<dbReference type="Gene3D" id="2.30.30.40">
    <property type="entry name" value="SH3 Domains"/>
    <property type="match status" value="1"/>
</dbReference>
<accession>A0A1I0BPY9</accession>
<dbReference type="Proteomes" id="UP000199800">
    <property type="component" value="Unassembled WGS sequence"/>
</dbReference>
<protein>
    <submittedName>
        <fullName evidence="2">Copper amine oxidase N-terminal domain-containing protein</fullName>
    </submittedName>
</protein>
<dbReference type="Pfam" id="PF00704">
    <property type="entry name" value="Glyco_hydro_18"/>
    <property type="match status" value="1"/>
</dbReference>
<feature type="domain" description="GH18" evidence="1">
    <location>
        <begin position="255"/>
        <end position="566"/>
    </location>
</feature>
<dbReference type="PROSITE" id="PS51910">
    <property type="entry name" value="GH18_2"/>
    <property type="match status" value="1"/>
</dbReference>
<sequence>MKRVRSNKLLVLVFAVVATIAAAAGVIVVQKLIPSKKVMDLTQYYQVDSDKIKVILENRISEEPGLYLEGVAYIDYDTAAEYLNHRFYWDAHENVLIYTTQAEVVKTEIGSSEYYQNKSKSSVSYQIVKTIGNKVYVAIDYVKLFSNIEYTIYEKPNRIVIHYDWGQDYLVSDVKKNTQLRYGPSIKSDILVQLKENESLTYVDVEEVKGSKFKKVITTDGIIGYVKAKHVASAKYKTLDNGYKEKPYSHITKDYTVSLGWHQVTNQSANNNLLAVLEQSKGINTISPTWFSVADNQGNITSLASEAYVSRAHNAGVEVWALCDDFNKEADINELLSYTSRREKLENELIASAFKFDLDGINIDFENITAKSAKHYIQFLRELSIKCRNNGIVLSVDNYVPASYNRFYDLEEQGKVVDYVAIMAYDEHHSNSEESGSVSSIGFFQKAIEDTLKEVGKERVIAGIPFYTRLWTEKADGSLTSAAYGMGAIRTLLEENGAKVNWDEETGQNYAEYKTADGVNKVWLEDEKSIERRMKTASEAGVAGMAYWKLGMEKANVWNTIQKFIN</sequence>
<dbReference type="InterPro" id="IPR017853">
    <property type="entry name" value="GH"/>
</dbReference>
<gene>
    <name evidence="2" type="ORF">SAMN04487772_10847</name>
</gene>
<dbReference type="SMART" id="SM00636">
    <property type="entry name" value="Glyco_18"/>
    <property type="match status" value="1"/>
</dbReference>